<name>A0ABX7BGI9_9PROT</name>
<dbReference type="Proteomes" id="UP000595197">
    <property type="component" value="Plasmid pTT6-1"/>
</dbReference>
<proteinExistence type="predicted"/>
<dbReference type="PANTHER" id="PTHR13812">
    <property type="entry name" value="KETIMINE REDUCTASE MU-CRYSTALLIN"/>
    <property type="match status" value="1"/>
</dbReference>
<dbReference type="Pfam" id="PF02423">
    <property type="entry name" value="OCD_Mu_crystall"/>
    <property type="match status" value="1"/>
</dbReference>
<sequence>MKLIDDATVRRLLDPAAAREAVDRALRHFADGQAAVQARVRTIAGPVKLSTMAAVDLGGRVAGAKVYTTIAGRFRFVVLLFDAESGAPLAVLESDAMTEVRTAAVTAVAARALARADADTLAVFGTGIQAGSHVRALAGTLPVRQVRVVSRGDARDFCRRMAEATGLPVEQAGTRAALDGAGLVVTATRSATPLFGLDQLAPGAFVAAVGSTLPGHAEIGADVIGAARVVVEWLPQAREEAGDLLLAAEAGAFSWDSAVELGAILTGRAPGRTRPDEIFLFESVGIGLEDVACAAEVWNRLSSERT</sequence>
<dbReference type="PIRSF" id="PIRSF001439">
    <property type="entry name" value="CryM"/>
    <property type="match status" value="1"/>
</dbReference>
<dbReference type="RefSeq" id="WP_201082134.1">
    <property type="nucleotide sequence ID" value="NZ_CP067421.1"/>
</dbReference>
<reference evidence="1" key="1">
    <citation type="submission" date="2021-02" db="EMBL/GenBank/DDBJ databases">
        <title>Skermanella TT6 skin isolate.</title>
        <authorList>
            <person name="Lee K."/>
            <person name="Ganzorig M."/>
        </authorList>
    </citation>
    <scope>NUCLEOTIDE SEQUENCE</scope>
    <source>
        <strain evidence="1">TT6</strain>
    </source>
</reference>
<dbReference type="PANTHER" id="PTHR13812:SF19">
    <property type="entry name" value="KETIMINE REDUCTASE MU-CRYSTALLIN"/>
    <property type="match status" value="1"/>
</dbReference>
<gene>
    <name evidence="1" type="ORF">IGS68_31090</name>
</gene>
<protein>
    <submittedName>
        <fullName evidence="1">Ornithine cyclodeaminase family protein</fullName>
    </submittedName>
</protein>
<organism evidence="1 2">
    <name type="scientific">Skermanella cutis</name>
    <dbReference type="NCBI Taxonomy" id="2775420"/>
    <lineage>
        <taxon>Bacteria</taxon>
        <taxon>Pseudomonadati</taxon>
        <taxon>Pseudomonadota</taxon>
        <taxon>Alphaproteobacteria</taxon>
        <taxon>Rhodospirillales</taxon>
        <taxon>Azospirillaceae</taxon>
        <taxon>Skermanella</taxon>
    </lineage>
</organism>
<accession>A0ABX7BGI9</accession>
<dbReference type="InterPro" id="IPR003462">
    <property type="entry name" value="ODC_Mu_crystall"/>
</dbReference>
<geneLocation type="plasmid" evidence="1 2">
    <name>pTT6-1</name>
</geneLocation>
<dbReference type="InterPro" id="IPR036291">
    <property type="entry name" value="NAD(P)-bd_dom_sf"/>
</dbReference>
<keyword evidence="2" id="KW-1185">Reference proteome</keyword>
<dbReference type="InterPro" id="IPR023401">
    <property type="entry name" value="ODC_N"/>
</dbReference>
<evidence type="ECO:0000313" key="1">
    <source>
        <dbReference type="EMBL" id="QQP92885.1"/>
    </source>
</evidence>
<dbReference type="Gene3D" id="3.40.50.720">
    <property type="entry name" value="NAD(P)-binding Rossmann-like Domain"/>
    <property type="match status" value="1"/>
</dbReference>
<dbReference type="Gene3D" id="3.30.1780.10">
    <property type="entry name" value="ornithine cyclodeaminase, domain 1"/>
    <property type="match status" value="1"/>
</dbReference>
<dbReference type="SUPFAM" id="SSF51735">
    <property type="entry name" value="NAD(P)-binding Rossmann-fold domains"/>
    <property type="match status" value="1"/>
</dbReference>
<dbReference type="EMBL" id="CP067421">
    <property type="protein sequence ID" value="QQP92885.1"/>
    <property type="molecule type" value="Genomic_DNA"/>
</dbReference>
<evidence type="ECO:0000313" key="2">
    <source>
        <dbReference type="Proteomes" id="UP000595197"/>
    </source>
</evidence>
<keyword evidence="1" id="KW-0614">Plasmid</keyword>